<evidence type="ECO:0000313" key="1">
    <source>
        <dbReference type="Ensembl" id="ENSPLAP00000015189.1"/>
    </source>
</evidence>
<protein>
    <submittedName>
        <fullName evidence="1">Uncharacterized protein</fullName>
    </submittedName>
</protein>
<accession>A0A3B3UR94</accession>
<dbReference type="GeneTree" id="ENSGT00940000176954"/>
<dbReference type="AlphaFoldDB" id="A0A3B3UR94"/>
<dbReference type="STRING" id="48699.ENSPLAP00000015189"/>
<reference evidence="1" key="2">
    <citation type="submission" date="2025-09" db="UniProtKB">
        <authorList>
            <consortium name="Ensembl"/>
        </authorList>
    </citation>
    <scope>IDENTIFICATION</scope>
</reference>
<keyword evidence="2" id="KW-1185">Reference proteome</keyword>
<evidence type="ECO:0000313" key="2">
    <source>
        <dbReference type="Proteomes" id="UP000261500"/>
    </source>
</evidence>
<proteinExistence type="predicted"/>
<dbReference type="Proteomes" id="UP000261500">
    <property type="component" value="Unplaced"/>
</dbReference>
<sequence length="191" mass="22072">MAEDHCLCNSQTPVQITERCELVLLLPAEHIELLDCVQRLLFSFQSDYIWIGNHSLGKLHHRVLKCCREQQHLTVFVEQNPPVDPDALVPMTLHGDHHISFVQHKHCDLLWVNKLVLGAPVKDGAWGSNYNLLLQLDTPFQDLTSVPSNGVGQFHIWTEFAHLFDHLADLQRELVRWRNTKTLKREIFSLC</sequence>
<reference evidence="1" key="1">
    <citation type="submission" date="2025-08" db="UniProtKB">
        <authorList>
            <consortium name="Ensembl"/>
        </authorList>
    </citation>
    <scope>IDENTIFICATION</scope>
</reference>
<organism evidence="1 2">
    <name type="scientific">Poecilia latipinna</name>
    <name type="common">sailfin molly</name>
    <dbReference type="NCBI Taxonomy" id="48699"/>
    <lineage>
        <taxon>Eukaryota</taxon>
        <taxon>Metazoa</taxon>
        <taxon>Chordata</taxon>
        <taxon>Craniata</taxon>
        <taxon>Vertebrata</taxon>
        <taxon>Euteleostomi</taxon>
        <taxon>Actinopterygii</taxon>
        <taxon>Neopterygii</taxon>
        <taxon>Teleostei</taxon>
        <taxon>Neoteleostei</taxon>
        <taxon>Acanthomorphata</taxon>
        <taxon>Ovalentaria</taxon>
        <taxon>Atherinomorphae</taxon>
        <taxon>Cyprinodontiformes</taxon>
        <taxon>Poeciliidae</taxon>
        <taxon>Poeciliinae</taxon>
        <taxon>Poecilia</taxon>
    </lineage>
</organism>
<dbReference type="Ensembl" id="ENSPLAT00000023754.1">
    <property type="protein sequence ID" value="ENSPLAP00000015189.1"/>
    <property type="gene ID" value="ENSPLAG00000019055.1"/>
</dbReference>
<name>A0A3B3UR94_9TELE</name>